<feature type="transmembrane region" description="Helical" evidence="2">
    <location>
        <begin position="6"/>
        <end position="24"/>
    </location>
</feature>
<protein>
    <submittedName>
        <fullName evidence="3">Uncharacterized protein</fullName>
    </submittedName>
</protein>
<name>A0A2M4BSC9_9DIPT</name>
<feature type="region of interest" description="Disordered" evidence="1">
    <location>
        <begin position="214"/>
        <end position="238"/>
    </location>
</feature>
<feature type="compositionally biased region" description="Basic and acidic residues" evidence="1">
    <location>
        <begin position="112"/>
        <end position="136"/>
    </location>
</feature>
<feature type="compositionally biased region" description="Polar residues" evidence="1">
    <location>
        <begin position="214"/>
        <end position="234"/>
    </location>
</feature>
<accession>A0A2M4BSC9</accession>
<evidence type="ECO:0000256" key="2">
    <source>
        <dbReference type="SAM" id="Phobius"/>
    </source>
</evidence>
<keyword evidence="2" id="KW-0472">Membrane</keyword>
<proteinExistence type="predicted"/>
<keyword evidence="2" id="KW-0812">Transmembrane</keyword>
<reference evidence="3" key="1">
    <citation type="submission" date="2018-01" db="EMBL/GenBank/DDBJ databases">
        <title>An insight into the sialome of Amazonian anophelines.</title>
        <authorList>
            <person name="Ribeiro J.M."/>
            <person name="Scarpassa V."/>
            <person name="Calvo E."/>
        </authorList>
    </citation>
    <scope>NUCLEOTIDE SEQUENCE</scope>
    <source>
        <tissue evidence="3">Salivary glands</tissue>
    </source>
</reference>
<keyword evidence="2" id="KW-1133">Transmembrane helix</keyword>
<evidence type="ECO:0000313" key="3">
    <source>
        <dbReference type="EMBL" id="MBW55960.1"/>
    </source>
</evidence>
<organism evidence="3">
    <name type="scientific">Anopheles marajoara</name>
    <dbReference type="NCBI Taxonomy" id="58244"/>
    <lineage>
        <taxon>Eukaryota</taxon>
        <taxon>Metazoa</taxon>
        <taxon>Ecdysozoa</taxon>
        <taxon>Arthropoda</taxon>
        <taxon>Hexapoda</taxon>
        <taxon>Insecta</taxon>
        <taxon>Pterygota</taxon>
        <taxon>Neoptera</taxon>
        <taxon>Endopterygota</taxon>
        <taxon>Diptera</taxon>
        <taxon>Nematocera</taxon>
        <taxon>Culicoidea</taxon>
        <taxon>Culicidae</taxon>
        <taxon>Anophelinae</taxon>
        <taxon>Anopheles</taxon>
    </lineage>
</organism>
<sequence length="355" mass="39371">MTNGYKHLYSVITFAIFLLVINFYKNRVNLNREREASFRAASKLKRAGVLNKPLPLDVQGADFYFGLEQHDENDGHEELKRPSSGMMMNRLAPHCLEVDIFFLPVVGQDTPRSTRSERRTRELRVPDLKPHERITSKETALGDQQSTSPTSMYVFLSVLLILVFAACVDIAKHLTTSGRNGTPTDAQRRLSLQNYQALIREKQKQFRMMKQHCSQPSMTIQRSMDESSVPSGSHTPYPGYGTGAGYTRTNDWSAKLGPSSTSSGPAPLLRRQSVPTLMRSPPSTMGSATGFRNGAATTTPAAAAAAAPPAYFARRTSVDSFWDGDHLGKTSVASQQLGNGSSPEVRRRVRMLHRH</sequence>
<feature type="region of interest" description="Disordered" evidence="1">
    <location>
        <begin position="110"/>
        <end position="146"/>
    </location>
</feature>
<evidence type="ECO:0000256" key="1">
    <source>
        <dbReference type="SAM" id="MobiDB-lite"/>
    </source>
</evidence>
<dbReference type="AlphaFoldDB" id="A0A2M4BSC9"/>
<feature type="region of interest" description="Disordered" evidence="1">
    <location>
        <begin position="330"/>
        <end position="355"/>
    </location>
</feature>
<feature type="compositionally biased region" description="Polar residues" evidence="1">
    <location>
        <begin position="331"/>
        <end position="342"/>
    </location>
</feature>
<dbReference type="EMBL" id="GGFJ01006819">
    <property type="protein sequence ID" value="MBW55960.1"/>
    <property type="molecule type" value="Transcribed_RNA"/>
</dbReference>